<reference evidence="2 3" key="1">
    <citation type="submission" date="2020-07" db="EMBL/GenBank/DDBJ databases">
        <title>Sequencing the genomes of 1000 actinobacteria strains.</title>
        <authorList>
            <person name="Klenk H.-P."/>
        </authorList>
    </citation>
    <scope>NUCLEOTIDE SEQUENCE [LARGE SCALE GENOMIC DNA]</scope>
    <source>
        <strain evidence="2 3">DSM 23141</strain>
    </source>
</reference>
<feature type="compositionally biased region" description="Acidic residues" evidence="1">
    <location>
        <begin position="474"/>
        <end position="498"/>
    </location>
</feature>
<accession>A0A852Y9R9</accession>
<feature type="compositionally biased region" description="Low complexity" evidence="1">
    <location>
        <begin position="587"/>
        <end position="615"/>
    </location>
</feature>
<keyword evidence="3" id="KW-1185">Reference proteome</keyword>
<evidence type="ECO:0000313" key="3">
    <source>
        <dbReference type="Proteomes" id="UP000553888"/>
    </source>
</evidence>
<gene>
    <name evidence="2" type="ORF">BJ979_000577</name>
</gene>
<feature type="compositionally biased region" description="Low complexity" evidence="1">
    <location>
        <begin position="749"/>
        <end position="770"/>
    </location>
</feature>
<dbReference type="EMBL" id="JACBZY010000001">
    <property type="protein sequence ID" value="NYG97951.1"/>
    <property type="molecule type" value="Genomic_DNA"/>
</dbReference>
<organism evidence="2 3">
    <name type="scientific">Schumannella luteola</name>
    <dbReference type="NCBI Taxonomy" id="472059"/>
    <lineage>
        <taxon>Bacteria</taxon>
        <taxon>Bacillati</taxon>
        <taxon>Actinomycetota</taxon>
        <taxon>Actinomycetes</taxon>
        <taxon>Micrococcales</taxon>
        <taxon>Microbacteriaceae</taxon>
        <taxon>Schumannella</taxon>
    </lineage>
</organism>
<feature type="region of interest" description="Disordered" evidence="1">
    <location>
        <begin position="454"/>
        <end position="919"/>
    </location>
</feature>
<feature type="compositionally biased region" description="Low complexity" evidence="1">
    <location>
        <begin position="454"/>
        <end position="473"/>
    </location>
</feature>
<feature type="compositionally biased region" description="Low complexity" evidence="1">
    <location>
        <begin position="499"/>
        <end position="546"/>
    </location>
</feature>
<dbReference type="RefSeq" id="WP_179565002.1">
    <property type="nucleotide sequence ID" value="NZ_JACBZY010000001.1"/>
</dbReference>
<dbReference type="AlphaFoldDB" id="A0A852Y9R9"/>
<feature type="region of interest" description="Disordered" evidence="1">
    <location>
        <begin position="421"/>
        <end position="440"/>
    </location>
</feature>
<dbReference type="Gene3D" id="3.90.176.10">
    <property type="entry name" value="Toxin ADP-ribosyltransferase, Chain A, domain 1"/>
    <property type="match status" value="1"/>
</dbReference>
<evidence type="ECO:0000313" key="2">
    <source>
        <dbReference type="EMBL" id="NYG97951.1"/>
    </source>
</evidence>
<proteinExistence type="predicted"/>
<name>A0A852Y9R9_9MICO</name>
<protein>
    <submittedName>
        <fullName evidence="2">Uncharacterized protein</fullName>
    </submittedName>
</protein>
<feature type="compositionally biased region" description="Low complexity" evidence="1">
    <location>
        <begin position="802"/>
        <end position="819"/>
    </location>
</feature>
<feature type="compositionally biased region" description="Low complexity" evidence="1">
    <location>
        <begin position="831"/>
        <end position="864"/>
    </location>
</feature>
<dbReference type="Proteomes" id="UP000553888">
    <property type="component" value="Unassembled WGS sequence"/>
</dbReference>
<comment type="caution">
    <text evidence="2">The sequence shown here is derived from an EMBL/GenBank/DDBJ whole genome shotgun (WGS) entry which is preliminary data.</text>
</comment>
<feature type="compositionally biased region" description="Low complexity" evidence="1">
    <location>
        <begin position="673"/>
        <end position="739"/>
    </location>
</feature>
<sequence>MSSITVQQTGFGIVVAEDGDTEATALLDGLPPLRAARYLTATPALRQALRAAEPALVDAVRPHLDGTVVVPDDGLAADLDGDATTGSLLLAQALGVSVIAPAGRFIRCDGTLFSVGGGDGWVAQSPRGARVPAGRRYPAPAWQSQLPHDLAGAAHIPAGLWITSGTDPRHAVRLARIAVRERQLLVVVGSPAETPPTRERLLALLRSIPAEARSSIVLAGFGSASLPLATVRALAVELDQPLRVAHGVELSGAPVRIDGDAETLPATLALESVCAPDGTVTLERWAPPPGLVADTAARYRLGESRMSRGRPGDAWVADVVAAGIVVHPVNEPLVDVAELQPPVGSLGVFLQCDGAYRPEELPALLAPLRARLEERGAVTLHPLDAAARRGVRDAYPGLWAPTEALAITADGRLVAATADASGDTDLPVDDSPVVESPADDLSAVVDEDAVAADSEAAEVAGSWAEAEGAAADAVESDDVESDDVESDDVESDDVESDAGESISLEGAPSESASAEEGAPAPAVVASAVPESPSAESPALETAAPESTASTEGVESDPRAEQQDAPTEPQAQRAASHRDEAQRPPVPTVSAPDASAVVDAVVGAEPSTPSPETSAPVTGRRARRVALDELVSEPQFDPSAESAAVASRPAAVPAVPAPVSTDAPIPPTAQSLRPAAPEAATASAAPSTTPSATSAAPTTPTASTTSAVAAAPAAPTTPAAPAESASPKPHASTPPASTTHAARREGGSFAPQAPTAAAAAAPVPTPSAAPSDRTPGDALARALQGSAATRLLGAAPRDESAADRAAALSSAASTPTAPTAIVRPGAPTTPLAGSGTDAAAPAATAAPAPSSQVTATDAAPASSAAERPEPTPQAEQSAQPAAASPAPHPGEAAVDRPQRSTPDVDVPVGASSTSEQRHRVRTALGSRYDVASRTVSQLLAQQPGMRVAAGDRSAMLTGLSLVRVFATEPHGEYDLDFHTCLAEGLAMLPTARSVVVRGIPAGIDATPGSTLRLRAPLVAAAADGPAAGPAEALIWTTSGRRLDRVLHGSAGAADVVLPAGARLCVLGTTGGSAPRLLLAEEGADAELALARLHAAAEARGDLGAHDDDRWFGDLPSAA</sequence>
<evidence type="ECO:0000256" key="1">
    <source>
        <dbReference type="SAM" id="MobiDB-lite"/>
    </source>
</evidence>
<feature type="compositionally biased region" description="Low complexity" evidence="1">
    <location>
        <begin position="871"/>
        <end position="891"/>
    </location>
</feature>
<feature type="compositionally biased region" description="Low complexity" evidence="1">
    <location>
        <begin position="637"/>
        <end position="662"/>
    </location>
</feature>